<reference evidence="4 6" key="3">
    <citation type="submission" date="2017-07" db="EMBL/GenBank/DDBJ databases">
        <title>Prevalence of linear plasmids in Cutibacterium (Propionibacterium) acnes isolates obtained from prostatic tissue.</title>
        <authorList>
            <person name="Davidsson S."/>
            <person name="Carlsson J."/>
            <person name="Molling P."/>
            <person name="Andren O."/>
            <person name="Andersson S.-O."/>
            <person name="Brzuszkiewicz E."/>
            <person name="Poehlein A."/>
            <person name="Al-Zeer M."/>
            <person name="Brinkmann V."/>
            <person name="Scavenius C."/>
            <person name="Nazipi S."/>
            <person name="Soderquist B."/>
            <person name="Bruggemann H."/>
        </authorList>
    </citation>
    <scope>NUCLEOTIDE SEQUENCE [LARGE SCALE GENOMIC DNA]</scope>
    <source>
        <strain evidence="4 6">DSM 753</strain>
    </source>
</reference>
<dbReference type="eggNOG" id="COG2849">
    <property type="taxonomic scope" value="Bacteria"/>
</dbReference>
<dbReference type="Proteomes" id="UP000220611">
    <property type="component" value="Unassembled WGS sequence"/>
</dbReference>
<keyword evidence="1" id="KW-0677">Repeat</keyword>
<dbReference type="OrthoDB" id="7059515at2"/>
<sequence>MAEIMEQQLQNLYTVYYQKYDGALLYHDGLYDVRRAYFTSGGKRQKNKVVKEADGVSYRYSYLMERGQPLKWKKLEGFRQVEISEPDAAGGYHILTQDENKKVVKIAYYDRDHLWKRTDYYSPRLRQQPMEILEPGENGVLLLRELKAGRYDDARALYPCKVPKSPEAESFLSNQVPVPEFTVRSQSGDFYYCEQELAQKREALLEEYQRGGGKAPQTVFQEEAGGQNAVSEPQDEDRPDREGGFTVASQKPDPEKPEDNSYEWGAGDSAFEKYKEEPEQSSGVKYTEEYEYPYQEPKPEEKTAVSAAGTGPEAAGSGEEPAYRYDRVEEREPEKNSRQQEYVPTAQPAPVSEEEKPSPRRYNVAVKPMSADTYTASDRIAPPAVKEAVAQEDGGAETPYAEKGELKDLCNGVMNGCPYIAMGKMSICVSPEECYYYFGSVEDGLREGRGRTAMMDGGTAFEGGYLHDQRDGFGTYYYKSGKLCYAGDWKENRRNGMGVSFKASNGSCYAGFWNQDSPVGPGALLSKEKGLVYAGYFEDGKRSGAGVSFQPEDRSLFIGQWRNGVQQLKGTLVDQDGTLLYSGGFANGKRSGTGTEYDPNGQVRYTGKWAENAWNGEGVWYREDGHVIKGQFRSGAVDGQAVEYSKNGVKLYEGGFENGVYSGRGCRYFPGGGRYEGSFLAGKPVGWLSGYDADGNLVYEGHWENDEFQGQGRYFSNGEKVYEGEFSHNQFEGQGLEYQNGEIAYRGGYVCSSREGLGVLYENGEPRYAGEFRQNRMHGRINEIQNGRVLAECVYQDGVLRYEKRYSLSDGKPYLAFEGFMKNGKPGGMGCRYNPYGEKVEEGLYQDGELAKSMQVAPKKMPLLPENPENPAYEAYRKGPEYGIELSVCGGIYTGVLKNGLPNGRGTLLRGDHRYTGEFINGAPAGRGVLYQNDGTIIEGKFFMEPAGFTGLRHLAFENGIEYWYQ</sequence>
<dbReference type="Pfam" id="PF02493">
    <property type="entry name" value="MORN"/>
    <property type="match status" value="14"/>
</dbReference>
<feature type="region of interest" description="Disordered" evidence="2">
    <location>
        <begin position="208"/>
        <end position="362"/>
    </location>
</feature>
<proteinExistence type="predicted"/>
<comment type="caution">
    <text evidence="3">The sequence shown here is derived from an EMBL/GenBank/DDBJ whole genome shotgun (WGS) entry which is preliminary data.</text>
</comment>
<dbReference type="Gene3D" id="2.20.110.10">
    <property type="entry name" value="Histone H3 K4-specific methyltransferase SET7/9 N-terminal domain"/>
    <property type="match status" value="4"/>
</dbReference>
<dbReference type="SUPFAM" id="SSF82185">
    <property type="entry name" value="Histone H3 K4-specific methyltransferase SET7/9 N-terminal domain"/>
    <property type="match status" value="5"/>
</dbReference>
<reference evidence="3 5" key="1">
    <citation type="submission" date="2007-08" db="EMBL/GenBank/DDBJ databases">
        <title>Draft genome sequence of Clostridium leptum (DSM 753).</title>
        <authorList>
            <person name="Sudarsanam P."/>
            <person name="Ley R."/>
            <person name="Guruge J."/>
            <person name="Turnbaugh P.J."/>
            <person name="Mahowald M."/>
            <person name="Liep D."/>
            <person name="Gordon J."/>
        </authorList>
    </citation>
    <scope>NUCLEOTIDE SEQUENCE [LARGE SCALE GENOMIC DNA]</scope>
    <source>
        <strain evidence="3 5">DSM 753</strain>
    </source>
</reference>
<accession>A7VTI7</accession>
<evidence type="ECO:0000313" key="3">
    <source>
        <dbReference type="EMBL" id="EDO61483.1"/>
    </source>
</evidence>
<name>A7VTI7_9FIRM</name>
<evidence type="ECO:0000256" key="2">
    <source>
        <dbReference type="SAM" id="MobiDB-lite"/>
    </source>
</evidence>
<dbReference type="PANTHER" id="PTHR23084">
    <property type="entry name" value="PHOSPHATIDYLINOSITOL-4-PHOSPHATE 5-KINASE RELATED"/>
    <property type="match status" value="1"/>
</dbReference>
<evidence type="ECO:0000313" key="5">
    <source>
        <dbReference type="Proteomes" id="UP000003490"/>
    </source>
</evidence>
<protein>
    <submittedName>
        <fullName evidence="3">MORN repeat protein</fullName>
    </submittedName>
</protein>
<dbReference type="EMBL" id="NOXF01000001">
    <property type="protein sequence ID" value="PEQ25453.1"/>
    <property type="molecule type" value="Genomic_DNA"/>
</dbReference>
<feature type="compositionally biased region" description="Basic and acidic residues" evidence="2">
    <location>
        <begin position="321"/>
        <end position="338"/>
    </location>
</feature>
<dbReference type="AlphaFoldDB" id="A7VTI7"/>
<evidence type="ECO:0000313" key="4">
    <source>
        <dbReference type="EMBL" id="PEQ25453.1"/>
    </source>
</evidence>
<organism evidence="3 5">
    <name type="scientific">[Clostridium] leptum DSM 753</name>
    <dbReference type="NCBI Taxonomy" id="428125"/>
    <lineage>
        <taxon>Bacteria</taxon>
        <taxon>Bacillati</taxon>
        <taxon>Bacillota</taxon>
        <taxon>Clostridia</taxon>
        <taxon>Eubacteriales</taxon>
        <taxon>Oscillospiraceae</taxon>
        <taxon>Oscillospiraceae incertae sedis</taxon>
    </lineage>
</organism>
<dbReference type="HOGENOM" id="CLU_306474_0_0_9"/>
<gene>
    <name evidence="4" type="ORF">CH238_00155</name>
    <name evidence="3" type="ORF">CLOLEP_01879</name>
</gene>
<evidence type="ECO:0000256" key="1">
    <source>
        <dbReference type="ARBA" id="ARBA00022737"/>
    </source>
</evidence>
<evidence type="ECO:0000313" key="6">
    <source>
        <dbReference type="Proteomes" id="UP000220611"/>
    </source>
</evidence>
<dbReference type="SMART" id="SM00698">
    <property type="entry name" value="MORN"/>
    <property type="match status" value="11"/>
</dbReference>
<dbReference type="EMBL" id="ABCB02000018">
    <property type="protein sequence ID" value="EDO61483.1"/>
    <property type="molecule type" value="Genomic_DNA"/>
</dbReference>
<keyword evidence="6" id="KW-1185">Reference proteome</keyword>
<dbReference type="PANTHER" id="PTHR23084:SF263">
    <property type="entry name" value="MORN REPEAT-CONTAINING PROTEIN 1"/>
    <property type="match status" value="1"/>
</dbReference>
<dbReference type="InterPro" id="IPR003409">
    <property type="entry name" value="MORN"/>
</dbReference>
<reference evidence="3 5" key="2">
    <citation type="submission" date="2007-08" db="EMBL/GenBank/DDBJ databases">
        <authorList>
            <person name="Fulton L."/>
            <person name="Clifton S."/>
            <person name="Fulton B."/>
            <person name="Xu J."/>
            <person name="Minx P."/>
            <person name="Pepin K.H."/>
            <person name="Johnson M."/>
            <person name="Thiruvilangam P."/>
            <person name="Bhonagiri V."/>
            <person name="Nash W.E."/>
            <person name="Wang C."/>
            <person name="Mardis E.R."/>
            <person name="Wilson R.K."/>
        </authorList>
    </citation>
    <scope>NUCLEOTIDE SEQUENCE [LARGE SCALE GENOMIC DNA]</scope>
    <source>
        <strain evidence="3 5">DSM 753</strain>
    </source>
</reference>
<dbReference type="Proteomes" id="UP000003490">
    <property type="component" value="Unassembled WGS sequence"/>
</dbReference>